<organism evidence="2 3">
    <name type="scientific">Paraurantiacibacter namhicola</name>
    <dbReference type="NCBI Taxonomy" id="645517"/>
    <lineage>
        <taxon>Bacteria</taxon>
        <taxon>Pseudomonadati</taxon>
        <taxon>Pseudomonadota</taxon>
        <taxon>Alphaproteobacteria</taxon>
        <taxon>Sphingomonadales</taxon>
        <taxon>Erythrobacteraceae</taxon>
        <taxon>Paraurantiacibacter</taxon>
    </lineage>
</organism>
<protein>
    <recommendedName>
        <fullName evidence="4">Lipoprotein</fullName>
    </recommendedName>
</protein>
<dbReference type="PROSITE" id="PS51257">
    <property type="entry name" value="PROKAR_LIPOPROTEIN"/>
    <property type="match status" value="1"/>
</dbReference>
<evidence type="ECO:0008006" key="4">
    <source>
        <dbReference type="Google" id="ProtNLM"/>
    </source>
</evidence>
<gene>
    <name evidence="2" type="ORF">A6F65_00161</name>
</gene>
<dbReference type="STRING" id="645517.A6F65_00161"/>
<dbReference type="KEGG" id="anh:A6F65_00161"/>
<accession>A0A1C7D4T9</accession>
<dbReference type="Proteomes" id="UP000092698">
    <property type="component" value="Chromosome"/>
</dbReference>
<dbReference type="AlphaFoldDB" id="A0A1C7D4T9"/>
<feature type="signal peptide" evidence="1">
    <location>
        <begin position="1"/>
        <end position="25"/>
    </location>
</feature>
<reference evidence="2 3" key="1">
    <citation type="submission" date="2016-07" db="EMBL/GenBank/DDBJ databases">
        <title>Complete genome sequence of Altererythrobacter namhicola JCM 16345T, containing esterase-encoding genes.</title>
        <authorList>
            <person name="Cheng H."/>
            <person name="Wu Y.-H."/>
            <person name="Jian S.-L."/>
            <person name="Huo Y.-Y."/>
            <person name="Wang C.-S."/>
            <person name="Xu X.-W."/>
        </authorList>
    </citation>
    <scope>NUCLEOTIDE SEQUENCE [LARGE SCALE GENOMIC DNA]</scope>
    <source>
        <strain evidence="2 3">JCM 16345</strain>
    </source>
</reference>
<dbReference type="EMBL" id="CP016545">
    <property type="protein sequence ID" value="ANU06488.1"/>
    <property type="molecule type" value="Genomic_DNA"/>
</dbReference>
<proteinExistence type="predicted"/>
<evidence type="ECO:0000313" key="2">
    <source>
        <dbReference type="EMBL" id="ANU06488.1"/>
    </source>
</evidence>
<evidence type="ECO:0000313" key="3">
    <source>
        <dbReference type="Proteomes" id="UP000092698"/>
    </source>
</evidence>
<keyword evidence="3" id="KW-1185">Reference proteome</keyword>
<feature type="chain" id="PRO_5008884250" description="Lipoprotein" evidence="1">
    <location>
        <begin position="26"/>
        <end position="87"/>
    </location>
</feature>
<dbReference type="RefSeq" id="WP_067784723.1">
    <property type="nucleotide sequence ID" value="NZ_CP016545.1"/>
</dbReference>
<keyword evidence="1" id="KW-0732">Signal</keyword>
<evidence type="ECO:0000256" key="1">
    <source>
        <dbReference type="SAM" id="SignalP"/>
    </source>
</evidence>
<sequence length="87" mass="8903">MKLKIAAIAALAATGLSGCMSYDEADEVVVSQPPMGPGAIAGTVAADRDGDGVVDGYYRDGYYYAFEAPPCPVTEPAYVPAPSGERG</sequence>
<name>A0A1C7D4T9_9SPHN</name>